<reference evidence="1 2" key="1">
    <citation type="submission" date="2023-07" db="EMBL/GenBank/DDBJ databases">
        <title>Genomic Encyclopedia of Type Strains, Phase IV (KMG-IV): sequencing the most valuable type-strain genomes for metagenomic binning, comparative biology and taxonomic classification.</title>
        <authorList>
            <person name="Goeker M."/>
        </authorList>
    </citation>
    <scope>NUCLEOTIDE SEQUENCE [LARGE SCALE GENOMIC DNA]</scope>
    <source>
        <strain evidence="1 2">DSM 46876</strain>
    </source>
</reference>
<dbReference type="RefSeq" id="WP_307254333.1">
    <property type="nucleotide sequence ID" value="NZ_JAUSUV010000013.1"/>
</dbReference>
<protein>
    <recommendedName>
        <fullName evidence="3">Glycosyltransferase</fullName>
    </recommendedName>
</protein>
<accession>A0AAJ1WU00</accession>
<dbReference type="InterPro" id="IPR045945">
    <property type="entry name" value="DUF6365"/>
</dbReference>
<sequence>MNVLFIAPSLFSIGELHNAIYLARQLEKQDVRTHFLTSPNHIDYVRQAGMSATALRKATMQTAPVQALVEEFQPDAIVIADYHNLDLESPLIDLDYVTQLDIPCATIDSLSWAPNSRILRNRLFDGTINKRPNANIKGEVHLREVPEQMKVIRTCPINAPKDVGERIKAVTLYKEPFYITEDVKQQMRQRFGCDDDSDKLVMVSKAAWASLLVKMRMLESKLHMQASYSYEYFIQELIGQYLGARSLPSKVVVVGIASEKGFLERDPHSKLSFVSLPFMNLDEYEDLLFSCDLFITDNITSCSMAKALFGYVPVLSLINTEVVSSPERAVPSLPQLSSEPIKEILERWNRVLPQGLYPFLTFPNGWMEELAPLLAENPFFDAIDIAEMFCVDQTGEKIWNMLYDGQTKQHILDKQERYIEKIIQLPGAMEMLCFIMEQKVETSWGR</sequence>
<keyword evidence="2" id="KW-1185">Reference proteome</keyword>
<dbReference type="EMBL" id="JAUSUV010000013">
    <property type="protein sequence ID" value="MDQ0418543.1"/>
    <property type="molecule type" value="Genomic_DNA"/>
</dbReference>
<dbReference type="Pfam" id="PF19892">
    <property type="entry name" value="DUF6365"/>
    <property type="match status" value="1"/>
</dbReference>
<proteinExistence type="predicted"/>
<name>A0AAJ1WU00_9BACL</name>
<gene>
    <name evidence="1" type="ORF">J2Z48_002746</name>
</gene>
<evidence type="ECO:0000313" key="1">
    <source>
        <dbReference type="EMBL" id="MDQ0418543.1"/>
    </source>
</evidence>
<dbReference type="AlphaFoldDB" id="A0AAJ1WU00"/>
<dbReference type="SUPFAM" id="SSF53756">
    <property type="entry name" value="UDP-Glycosyltransferase/glycogen phosphorylase"/>
    <property type="match status" value="1"/>
</dbReference>
<comment type="caution">
    <text evidence="1">The sequence shown here is derived from an EMBL/GenBank/DDBJ whole genome shotgun (WGS) entry which is preliminary data.</text>
</comment>
<dbReference type="Proteomes" id="UP001238450">
    <property type="component" value="Unassembled WGS sequence"/>
</dbReference>
<evidence type="ECO:0008006" key="3">
    <source>
        <dbReference type="Google" id="ProtNLM"/>
    </source>
</evidence>
<evidence type="ECO:0000313" key="2">
    <source>
        <dbReference type="Proteomes" id="UP001238450"/>
    </source>
</evidence>
<organism evidence="1 2">
    <name type="scientific">Croceifilum oryzae</name>
    <dbReference type="NCBI Taxonomy" id="1553429"/>
    <lineage>
        <taxon>Bacteria</taxon>
        <taxon>Bacillati</taxon>
        <taxon>Bacillota</taxon>
        <taxon>Bacilli</taxon>
        <taxon>Bacillales</taxon>
        <taxon>Thermoactinomycetaceae</taxon>
        <taxon>Croceifilum</taxon>
    </lineage>
</organism>